<feature type="domain" description="AAA+ ATPase lid" evidence="3">
    <location>
        <begin position="151"/>
        <end position="222"/>
    </location>
</feature>
<dbReference type="Proteomes" id="UP001303760">
    <property type="component" value="Unassembled WGS sequence"/>
</dbReference>
<evidence type="ECO:0000259" key="2">
    <source>
        <dbReference type="Pfam" id="PF00004"/>
    </source>
</evidence>
<evidence type="ECO:0000313" key="4">
    <source>
        <dbReference type="EMBL" id="KAK4233685.1"/>
    </source>
</evidence>
<name>A0AAN7C1V1_9PEZI</name>
<feature type="compositionally biased region" description="Basic and acidic residues" evidence="1">
    <location>
        <begin position="246"/>
        <end position="267"/>
    </location>
</feature>
<evidence type="ECO:0000256" key="1">
    <source>
        <dbReference type="SAM" id="MobiDB-lite"/>
    </source>
</evidence>
<dbReference type="InterPro" id="IPR003959">
    <property type="entry name" value="ATPase_AAA_core"/>
</dbReference>
<dbReference type="InterPro" id="IPR027417">
    <property type="entry name" value="P-loop_NTPase"/>
</dbReference>
<dbReference type="Pfam" id="PF00004">
    <property type="entry name" value="AAA"/>
    <property type="match status" value="1"/>
</dbReference>
<dbReference type="Pfam" id="PF23232">
    <property type="entry name" value="AAA_lid_13"/>
    <property type="match status" value="1"/>
</dbReference>
<dbReference type="GO" id="GO:0016887">
    <property type="term" value="F:ATP hydrolysis activity"/>
    <property type="evidence" value="ECO:0007669"/>
    <property type="project" value="InterPro"/>
</dbReference>
<feature type="non-terminal residue" evidence="4">
    <location>
        <position position="1"/>
    </location>
</feature>
<keyword evidence="4" id="KW-0378">Hydrolase</keyword>
<dbReference type="EMBL" id="MU860498">
    <property type="protein sequence ID" value="KAK4233685.1"/>
    <property type="molecule type" value="Genomic_DNA"/>
</dbReference>
<proteinExistence type="predicted"/>
<evidence type="ECO:0000313" key="5">
    <source>
        <dbReference type="Proteomes" id="UP001303760"/>
    </source>
</evidence>
<evidence type="ECO:0000259" key="3">
    <source>
        <dbReference type="Pfam" id="PF23232"/>
    </source>
</evidence>
<dbReference type="PANTHER" id="PTHR46411:SF2">
    <property type="entry name" value="AAA+ ATPASE DOMAIN-CONTAINING PROTEIN"/>
    <property type="match status" value="1"/>
</dbReference>
<dbReference type="InterPro" id="IPR056599">
    <property type="entry name" value="AAA_lid_fung"/>
</dbReference>
<organism evidence="4 5">
    <name type="scientific">Achaetomium macrosporum</name>
    <dbReference type="NCBI Taxonomy" id="79813"/>
    <lineage>
        <taxon>Eukaryota</taxon>
        <taxon>Fungi</taxon>
        <taxon>Dikarya</taxon>
        <taxon>Ascomycota</taxon>
        <taxon>Pezizomycotina</taxon>
        <taxon>Sordariomycetes</taxon>
        <taxon>Sordariomycetidae</taxon>
        <taxon>Sordariales</taxon>
        <taxon>Chaetomiaceae</taxon>
        <taxon>Achaetomium</taxon>
    </lineage>
</organism>
<dbReference type="SUPFAM" id="SSF52540">
    <property type="entry name" value="P-loop containing nucleoside triphosphate hydrolases"/>
    <property type="match status" value="1"/>
</dbReference>
<dbReference type="AlphaFoldDB" id="A0AAN7C1V1"/>
<feature type="region of interest" description="Disordered" evidence="1">
    <location>
        <begin position="246"/>
        <end position="298"/>
    </location>
</feature>
<keyword evidence="5" id="KW-1185">Reference proteome</keyword>
<accession>A0AAN7C1V1</accession>
<gene>
    <name evidence="4" type="ORF">C8A03DRAFT_19279</name>
</gene>
<dbReference type="GO" id="GO:0005524">
    <property type="term" value="F:ATP binding"/>
    <property type="evidence" value="ECO:0007669"/>
    <property type="project" value="InterPro"/>
</dbReference>
<reference evidence="4" key="2">
    <citation type="submission" date="2023-05" db="EMBL/GenBank/DDBJ databases">
        <authorList>
            <consortium name="Lawrence Berkeley National Laboratory"/>
            <person name="Steindorff A."/>
            <person name="Hensen N."/>
            <person name="Bonometti L."/>
            <person name="Westerberg I."/>
            <person name="Brannstrom I.O."/>
            <person name="Guillou S."/>
            <person name="Cros-Aarteil S."/>
            <person name="Calhoun S."/>
            <person name="Haridas S."/>
            <person name="Kuo A."/>
            <person name="Mondo S."/>
            <person name="Pangilinan J."/>
            <person name="Riley R."/>
            <person name="Labutti K."/>
            <person name="Andreopoulos B."/>
            <person name="Lipzen A."/>
            <person name="Chen C."/>
            <person name="Yanf M."/>
            <person name="Daum C."/>
            <person name="Ng V."/>
            <person name="Clum A."/>
            <person name="Ohm R."/>
            <person name="Martin F."/>
            <person name="Silar P."/>
            <person name="Natvig D."/>
            <person name="Lalanne C."/>
            <person name="Gautier V."/>
            <person name="Ament-Velasquez S.L."/>
            <person name="Kruys A."/>
            <person name="Hutchinson M.I."/>
            <person name="Powell A.J."/>
            <person name="Barry K."/>
            <person name="Miller A.N."/>
            <person name="Grigoriev I.V."/>
            <person name="Debuchy R."/>
            <person name="Gladieux P."/>
            <person name="Thoren M.H."/>
            <person name="Johannesson H."/>
        </authorList>
    </citation>
    <scope>NUCLEOTIDE SEQUENCE</scope>
    <source>
        <strain evidence="4">CBS 532.94</strain>
    </source>
</reference>
<dbReference type="Gene3D" id="3.40.50.300">
    <property type="entry name" value="P-loop containing nucleotide triphosphate hydrolases"/>
    <property type="match status" value="1"/>
</dbReference>
<comment type="caution">
    <text evidence="4">The sequence shown here is derived from an EMBL/GenBank/DDBJ whole genome shotgun (WGS) entry which is preliminary data.</text>
</comment>
<protein>
    <submittedName>
        <fullName evidence="4">P-loop containing nucleoside triphosphate hydrolase protein</fullName>
    </submittedName>
</protein>
<dbReference type="PANTHER" id="PTHR46411">
    <property type="entry name" value="FAMILY ATPASE, PUTATIVE-RELATED"/>
    <property type="match status" value="1"/>
</dbReference>
<feature type="domain" description="ATPase AAA-type core" evidence="2">
    <location>
        <begin position="4"/>
        <end position="105"/>
    </location>
</feature>
<reference evidence="4" key="1">
    <citation type="journal article" date="2023" name="Mol. Phylogenet. Evol.">
        <title>Genome-scale phylogeny and comparative genomics of the fungal order Sordariales.</title>
        <authorList>
            <person name="Hensen N."/>
            <person name="Bonometti L."/>
            <person name="Westerberg I."/>
            <person name="Brannstrom I.O."/>
            <person name="Guillou S."/>
            <person name="Cros-Aarteil S."/>
            <person name="Calhoun S."/>
            <person name="Haridas S."/>
            <person name="Kuo A."/>
            <person name="Mondo S."/>
            <person name="Pangilinan J."/>
            <person name="Riley R."/>
            <person name="LaButti K."/>
            <person name="Andreopoulos B."/>
            <person name="Lipzen A."/>
            <person name="Chen C."/>
            <person name="Yan M."/>
            <person name="Daum C."/>
            <person name="Ng V."/>
            <person name="Clum A."/>
            <person name="Steindorff A."/>
            <person name="Ohm R.A."/>
            <person name="Martin F."/>
            <person name="Silar P."/>
            <person name="Natvig D.O."/>
            <person name="Lalanne C."/>
            <person name="Gautier V."/>
            <person name="Ament-Velasquez S.L."/>
            <person name="Kruys A."/>
            <person name="Hutchinson M.I."/>
            <person name="Powell A.J."/>
            <person name="Barry K."/>
            <person name="Miller A.N."/>
            <person name="Grigoriev I.V."/>
            <person name="Debuchy R."/>
            <person name="Gladieux P."/>
            <person name="Hiltunen Thoren M."/>
            <person name="Johannesson H."/>
        </authorList>
    </citation>
    <scope>NUCLEOTIDE SEQUENCE</scope>
    <source>
        <strain evidence="4">CBS 532.94</strain>
    </source>
</reference>
<feature type="compositionally biased region" description="Basic and acidic residues" evidence="1">
    <location>
        <begin position="280"/>
        <end position="289"/>
    </location>
</feature>
<sequence>TTEGVAEMFRKPLFQITCGDLGTTASEAKEALETNFALASRWECILLLDEADVFLATRSKEDFKRNGLVSLFLRVLEYYAGVLFLTTSRIGDFDEAFASRIHISLHYSHLDFASTEAIFRLNLRLIRDRFSKSGRPIEIEGDKIIDFARHYFETHKTEKWNGRQIRNACQTALALAEYRAQGSNYERVTDTTAVVRLELDDLKVVSNAYLQFMKYLNEVRGKDGERWAKRLFIRAREMDVVLSNSDEKDIGKNKEKSEADGKKKVVMPDRQQAPLRRPTSTHDSRRQLEHSNAPSLRVPLRKVLLQHRQVMDRRGVRRRHSRHITPIT</sequence>